<reference evidence="1" key="1">
    <citation type="submission" date="2020-05" db="EMBL/GenBank/DDBJ databases">
        <title>Phylogenomic resolution of chytrid fungi.</title>
        <authorList>
            <person name="Stajich J.E."/>
            <person name="Amses K."/>
            <person name="Simmons R."/>
            <person name="Seto K."/>
            <person name="Myers J."/>
            <person name="Bonds A."/>
            <person name="Quandt C.A."/>
            <person name="Barry K."/>
            <person name="Liu P."/>
            <person name="Grigoriev I."/>
            <person name="Longcore J.E."/>
            <person name="James T.Y."/>
        </authorList>
    </citation>
    <scope>NUCLEOTIDE SEQUENCE</scope>
    <source>
        <strain evidence="1">JEL0513</strain>
    </source>
</reference>
<proteinExistence type="predicted"/>
<evidence type="ECO:0000313" key="2">
    <source>
        <dbReference type="Proteomes" id="UP001211907"/>
    </source>
</evidence>
<name>A0AAD5SMZ2_9FUNG</name>
<sequence>AWTCLMKEVVLWLPPSIKFIISATHALKGGVESPVEFKSLPYMFNRQHFLLSETEATVFLDSPIGLRDDMKFESLKRNVIIQCGGLIGALRLSVDGLTAAFAKSQPSETEALLYYLSTDAVSRMARVFGSDHSLPVDDIFKTFLAECFTSGFSKSPLGLSADDDICFIRLQKAGILVDDQGIIKFSSMMGQRYFIQWLFPNRSSSTPTSFRALIEDCGQISGEVNFYLNGSLRWGVELLVLGRGITEHIDRFGLNGKYFKLDVKDYIVVDFRSSHDGQATNGQRHPKRVSVFFKTEDYSVCQCVFGLDQHAVVLYLSR</sequence>
<gene>
    <name evidence="1" type="ORF">HK100_008721</name>
</gene>
<comment type="caution">
    <text evidence="1">The sequence shown here is derived from an EMBL/GenBank/DDBJ whole genome shotgun (WGS) entry which is preliminary data.</text>
</comment>
<dbReference type="EMBL" id="JADGJH010004291">
    <property type="protein sequence ID" value="KAJ3086375.1"/>
    <property type="molecule type" value="Genomic_DNA"/>
</dbReference>
<evidence type="ECO:0000313" key="1">
    <source>
        <dbReference type="EMBL" id="KAJ3086375.1"/>
    </source>
</evidence>
<dbReference type="Proteomes" id="UP001211907">
    <property type="component" value="Unassembled WGS sequence"/>
</dbReference>
<organism evidence="1 2">
    <name type="scientific">Physocladia obscura</name>
    <dbReference type="NCBI Taxonomy" id="109957"/>
    <lineage>
        <taxon>Eukaryota</taxon>
        <taxon>Fungi</taxon>
        <taxon>Fungi incertae sedis</taxon>
        <taxon>Chytridiomycota</taxon>
        <taxon>Chytridiomycota incertae sedis</taxon>
        <taxon>Chytridiomycetes</taxon>
        <taxon>Chytridiales</taxon>
        <taxon>Chytriomycetaceae</taxon>
        <taxon>Physocladia</taxon>
    </lineage>
</organism>
<accession>A0AAD5SMZ2</accession>
<dbReference type="AlphaFoldDB" id="A0AAD5SMZ2"/>
<protein>
    <submittedName>
        <fullName evidence="1">Uncharacterized protein</fullName>
    </submittedName>
</protein>
<feature type="non-terminal residue" evidence="1">
    <location>
        <position position="1"/>
    </location>
</feature>
<keyword evidence="2" id="KW-1185">Reference proteome</keyword>